<protein>
    <submittedName>
        <fullName evidence="2">Uncharacterized protein</fullName>
    </submittedName>
</protein>
<dbReference type="EMBL" id="AP018817">
    <property type="protein sequence ID" value="BBF68700.1"/>
    <property type="molecule type" value="Genomic_DNA"/>
</dbReference>
<gene>
    <name evidence="2" type="ORF">SBA_ch1_09000</name>
</gene>
<sequence>MAGKSDAQSEADKPTPQNHDVEAFHGAVSRRLGGDWEVEQSLIPFGPSLSKPLPSVKKERPFDKLRANGTEFAA</sequence>
<organism evidence="2 3">
    <name type="scientific">Sphingomonas bisphenolicum</name>
    <dbReference type="NCBI Taxonomy" id="296544"/>
    <lineage>
        <taxon>Bacteria</taxon>
        <taxon>Pseudomonadati</taxon>
        <taxon>Pseudomonadota</taxon>
        <taxon>Alphaproteobacteria</taxon>
        <taxon>Sphingomonadales</taxon>
        <taxon>Sphingomonadaceae</taxon>
        <taxon>Sphingomonas</taxon>
    </lineage>
</organism>
<evidence type="ECO:0000313" key="3">
    <source>
        <dbReference type="Proteomes" id="UP001059971"/>
    </source>
</evidence>
<feature type="compositionally biased region" description="Basic and acidic residues" evidence="1">
    <location>
        <begin position="56"/>
        <end position="66"/>
    </location>
</feature>
<evidence type="ECO:0000313" key="2">
    <source>
        <dbReference type="EMBL" id="BBF68700.1"/>
    </source>
</evidence>
<evidence type="ECO:0000256" key="1">
    <source>
        <dbReference type="SAM" id="MobiDB-lite"/>
    </source>
</evidence>
<keyword evidence="3" id="KW-1185">Reference proteome</keyword>
<dbReference type="Proteomes" id="UP001059971">
    <property type="component" value="Chromosome 1"/>
</dbReference>
<reference evidence="2" key="1">
    <citation type="submission" date="2018-07" db="EMBL/GenBank/DDBJ databases">
        <title>Complete genome sequence of Sphingomonas bisphenolicum strain AO1, a bisphenol A degradative bacterium isolated from Japanese farm field.</title>
        <authorList>
            <person name="Murakami M."/>
            <person name="Koh M."/>
            <person name="Koba S."/>
            <person name="Matsumura Y."/>
        </authorList>
    </citation>
    <scope>NUCLEOTIDE SEQUENCE</scope>
    <source>
        <strain evidence="2">AO1</strain>
    </source>
</reference>
<feature type="region of interest" description="Disordered" evidence="1">
    <location>
        <begin position="47"/>
        <end position="74"/>
    </location>
</feature>
<name>A0ABM7FUD0_9SPHN</name>
<proteinExistence type="predicted"/>
<accession>A0ABM7FUD0</accession>
<feature type="region of interest" description="Disordered" evidence="1">
    <location>
        <begin position="1"/>
        <end position="22"/>
    </location>
</feature>